<keyword evidence="3" id="KW-1185">Reference proteome</keyword>
<dbReference type="Proteomes" id="UP001183585">
    <property type="component" value="Unassembled WGS sequence"/>
</dbReference>
<evidence type="ECO:0000313" key="3">
    <source>
        <dbReference type="Proteomes" id="UP001183585"/>
    </source>
</evidence>
<evidence type="ECO:0000313" key="2">
    <source>
        <dbReference type="EMBL" id="MDR7383504.1"/>
    </source>
</evidence>
<protein>
    <recommendedName>
        <fullName evidence="4">Antitoxin protein of toxin-antitoxin system</fullName>
    </recommendedName>
</protein>
<feature type="region of interest" description="Disordered" evidence="1">
    <location>
        <begin position="31"/>
        <end position="61"/>
    </location>
</feature>
<dbReference type="EMBL" id="JAVDYE010000001">
    <property type="protein sequence ID" value="MDR7383504.1"/>
    <property type="molecule type" value="Genomic_DNA"/>
</dbReference>
<organism evidence="2 3">
    <name type="scientific">Promicromonospora iranensis</name>
    <dbReference type="NCBI Taxonomy" id="1105144"/>
    <lineage>
        <taxon>Bacteria</taxon>
        <taxon>Bacillati</taxon>
        <taxon>Actinomycetota</taxon>
        <taxon>Actinomycetes</taxon>
        <taxon>Micrococcales</taxon>
        <taxon>Promicromonosporaceae</taxon>
        <taxon>Promicromonospora</taxon>
    </lineage>
</organism>
<feature type="region of interest" description="Disordered" evidence="1">
    <location>
        <begin position="1"/>
        <end position="20"/>
    </location>
</feature>
<comment type="caution">
    <text evidence="2">The sequence shown here is derived from an EMBL/GenBank/DDBJ whole genome shotgun (WGS) entry which is preliminary data.</text>
</comment>
<name>A0ABU2CQ81_9MICO</name>
<proteinExistence type="predicted"/>
<evidence type="ECO:0008006" key="4">
    <source>
        <dbReference type="Google" id="ProtNLM"/>
    </source>
</evidence>
<reference evidence="2 3" key="1">
    <citation type="submission" date="2023-07" db="EMBL/GenBank/DDBJ databases">
        <title>Sequencing the genomes of 1000 actinobacteria strains.</title>
        <authorList>
            <person name="Klenk H.-P."/>
        </authorList>
    </citation>
    <scope>NUCLEOTIDE SEQUENCE [LARGE SCALE GENOMIC DNA]</scope>
    <source>
        <strain evidence="2 3">DSM 45554</strain>
    </source>
</reference>
<sequence>MNKDEAATRAEAAAKRAEDAAKVVVEEAAKFDRGPVRPPTEIRNAASGGSGQNPGKFEDEV</sequence>
<accession>A0ABU2CQ81</accession>
<dbReference type="RefSeq" id="WP_274994434.1">
    <property type="nucleotide sequence ID" value="NZ_JAJQQP010000007.1"/>
</dbReference>
<evidence type="ECO:0000256" key="1">
    <source>
        <dbReference type="SAM" id="MobiDB-lite"/>
    </source>
</evidence>
<gene>
    <name evidence="2" type="ORF">J2S48_003019</name>
</gene>